<dbReference type="RefSeq" id="WP_144098735.1">
    <property type="nucleotide sequence ID" value="NZ_CABHND010000002.1"/>
</dbReference>
<dbReference type="AlphaFoldDB" id="A0A564W1X3"/>
<dbReference type="Pfam" id="PF00149">
    <property type="entry name" value="Metallophos"/>
    <property type="match status" value="1"/>
</dbReference>
<dbReference type="Proteomes" id="UP000345266">
    <property type="component" value="Unassembled WGS sequence"/>
</dbReference>
<organism evidence="2 3">
    <name type="scientific">Bifidobacterium longum subsp. infantis</name>
    <dbReference type="NCBI Taxonomy" id="1682"/>
    <lineage>
        <taxon>Bacteria</taxon>
        <taxon>Bacillati</taxon>
        <taxon>Actinomycetota</taxon>
        <taxon>Actinomycetes</taxon>
        <taxon>Bifidobacteriales</taxon>
        <taxon>Bifidobacteriaceae</taxon>
        <taxon>Bifidobacterium</taxon>
    </lineage>
</organism>
<dbReference type="InterPro" id="IPR004843">
    <property type="entry name" value="Calcineurin-like_PHP"/>
</dbReference>
<proteinExistence type="predicted"/>
<dbReference type="Gene3D" id="3.60.21.10">
    <property type="match status" value="1"/>
</dbReference>
<evidence type="ECO:0000313" key="3">
    <source>
        <dbReference type="Proteomes" id="UP000345266"/>
    </source>
</evidence>
<evidence type="ECO:0000313" key="2">
    <source>
        <dbReference type="EMBL" id="VUX38610.1"/>
    </source>
</evidence>
<protein>
    <submittedName>
        <fullName evidence="2">Calcineurin-like phosphoesterase</fullName>
    </submittedName>
</protein>
<feature type="domain" description="Calcineurin-like phosphoesterase" evidence="1">
    <location>
        <begin position="3"/>
        <end position="143"/>
    </location>
</feature>
<dbReference type="InterPro" id="IPR029052">
    <property type="entry name" value="Metallo-depent_PP-like"/>
</dbReference>
<name>A0A564W1X3_BIFLI</name>
<sequence>MSRTLFAGDLHAKGDLLPFISNMADREHADRIVLLGDICDDWHVSNTGMIRFMERFASWYRAESGRREIVPLLGNHDVPYFMQRGSASFARVRAQAPGFKPGAQRRVHELMKDIPTRIAWTDGTIVATHAGLTRRWGIRRFGHAWTGMTARHIADGLNRLSEHPVSLAALYMDDDGPLWARPGHGDYDDHLTQVSGHTPVPSAGNVEGVWLCDTFSTMPDGTPIGDRSMLLADGTGLHEVPPYGR</sequence>
<dbReference type="GO" id="GO:0016787">
    <property type="term" value="F:hydrolase activity"/>
    <property type="evidence" value="ECO:0007669"/>
    <property type="project" value="InterPro"/>
</dbReference>
<dbReference type="SUPFAM" id="SSF56300">
    <property type="entry name" value="Metallo-dependent phosphatases"/>
    <property type="match status" value="1"/>
</dbReference>
<evidence type="ECO:0000259" key="1">
    <source>
        <dbReference type="Pfam" id="PF00149"/>
    </source>
</evidence>
<dbReference type="EMBL" id="CABHNT010000063">
    <property type="protein sequence ID" value="VUX38610.1"/>
    <property type="molecule type" value="Genomic_DNA"/>
</dbReference>
<reference evidence="2 3" key="1">
    <citation type="submission" date="2019-07" db="EMBL/GenBank/DDBJ databases">
        <authorList>
            <person name="Hibberd C M."/>
            <person name="Gehrig L. J."/>
            <person name="Chang H.-W."/>
            <person name="Venkatesh S."/>
        </authorList>
    </citation>
    <scope>NUCLEOTIDE SEQUENCE [LARGE SCALE GENOMIC DNA]</scope>
    <source>
        <strain evidence="2">Bifidobacterium_longum_subsp_infantis_JG_Bg463</strain>
    </source>
</reference>
<accession>A0A564W1X3</accession>
<gene>
    <name evidence="2" type="ORF">BLJG463_02382</name>
</gene>
<dbReference type="CDD" id="cd00838">
    <property type="entry name" value="MPP_superfamily"/>
    <property type="match status" value="1"/>
</dbReference>